<protein>
    <recommendedName>
        <fullName evidence="17">ABC multidrug transporter</fullName>
    </recommendedName>
</protein>
<dbReference type="GO" id="GO:0140359">
    <property type="term" value="F:ABC-type transporter activity"/>
    <property type="evidence" value="ECO:0007669"/>
    <property type="project" value="InterPro"/>
</dbReference>
<feature type="domain" description="ABC transporter" evidence="13">
    <location>
        <begin position="605"/>
        <end position="832"/>
    </location>
</feature>
<keyword evidence="4" id="KW-1003">Cell membrane</keyword>
<dbReference type="SUPFAM" id="SSF90123">
    <property type="entry name" value="ABC transporter transmembrane region"/>
    <property type="match status" value="2"/>
</dbReference>
<dbReference type="Proteomes" id="UP001194746">
    <property type="component" value="Unassembled WGS sequence"/>
</dbReference>
<dbReference type="InterPro" id="IPR011527">
    <property type="entry name" value="ABC1_TM_dom"/>
</dbReference>
<keyword evidence="5 12" id="KW-0812">Transmembrane</keyword>
<name>A0AAD4CPT8_ASPNN</name>
<dbReference type="InterPro" id="IPR017871">
    <property type="entry name" value="ABC_transporter-like_CS"/>
</dbReference>
<evidence type="ECO:0000313" key="16">
    <source>
        <dbReference type="Proteomes" id="UP001194746"/>
    </source>
</evidence>
<reference evidence="15" key="1">
    <citation type="journal article" date="2019" name="Beilstein J. Org. Chem.">
        <title>Nanangenines: drimane sesquiterpenoids as the dominant metabolite cohort of a novel Australian fungus, Aspergillus nanangensis.</title>
        <authorList>
            <person name="Lacey H.J."/>
            <person name="Gilchrist C.L.M."/>
            <person name="Crombie A."/>
            <person name="Kalaitzis J.A."/>
            <person name="Vuong D."/>
            <person name="Rutledge P.J."/>
            <person name="Turner P."/>
            <person name="Pitt J.I."/>
            <person name="Lacey E."/>
            <person name="Chooi Y.H."/>
            <person name="Piggott A.M."/>
        </authorList>
    </citation>
    <scope>NUCLEOTIDE SEQUENCE</scope>
    <source>
        <strain evidence="15">MST-FP2251</strain>
    </source>
</reference>
<dbReference type="PANTHER" id="PTHR24223">
    <property type="entry name" value="ATP-BINDING CASSETTE SUB-FAMILY C"/>
    <property type="match status" value="1"/>
</dbReference>
<dbReference type="InterPro" id="IPR036640">
    <property type="entry name" value="ABC1_TM_sf"/>
</dbReference>
<dbReference type="FunFam" id="1.20.1560.10:FF:000066">
    <property type="entry name" value="ABC multidrug transporter (Eurofung)"/>
    <property type="match status" value="1"/>
</dbReference>
<dbReference type="PROSITE" id="PS50929">
    <property type="entry name" value="ABC_TM1F"/>
    <property type="match status" value="2"/>
</dbReference>
<feature type="transmembrane region" description="Helical" evidence="12">
    <location>
        <begin position="878"/>
        <end position="901"/>
    </location>
</feature>
<sequence length="1439" mass="157919">MCSIAGEDAFGPTVAGNCRNGFDFTLLFEELFFTIAPCSVILLSLPLRVFRLLKQQPPQAPAGLSLYSKLFAHCVSTGVKISLLILIVVPGLNVPKTRATIATAALSAAASISLIGLSYLQHSRSPRPSTLLTLFLALSVALDAIRARTIWAVQPKLIFIIFVLGLASDLAKFLLECREVPRYPSDPPKVPPKESTANVFNRSLFWWLNPLLFRGFKNVLEVENLTSIDERVNSDTDGDTFARKWEGLTEKSPSALIWLLILHHRGAIFAAFLPRVCLTGFTFAQPFLLTRIVSFLTEQDGNLTYEYGTGLIVATMLIYLGLALTTAKNQHKTYRLITMMRGSLVPLIYRHTLRLDLGSVKDSAALTLMSVDIERITSGLRYVHEIWASPIDVALAIWLLKRQIGVAAVAPASIFILCSLVGLGVASTMGARQRRWLEAIQQRVQVTSEMLKNMKEIRMGGLQGPMAERLRSLRAREISESRPFKKALVMIVTLSFTTAASGPLLAFTMYTLLAIRDGTAVLNYEKAYTSLSILTLLQTPVALILDSLAGVLTAIGALQRIGEYLSKPARSALRVADSDGDQEKSITPPMLGPRFLDEKRKDLVVSIHDFSAGWDPNEPFVIKNITFDVMSSSINFVMGPVACGKSTLLLAVLGETIHNKGQLKTTVSRMSYCSQQPWISNDTICHNVLGNKPFVKPWYDQVIQTCALADDIRSFAHGDHEIVGNSGMTLSGGQKARLGLARAIYARENLLLLDDVFSGLDAKTEDRIFTALFGAKGLLVEEGTTVILATNAMHRRKYADNIVVLGPDGRLVEGDAAVAKEVMIASEKAESSTEEKRPTTATQQEGPRPPSIVETPQGSERRTGDRTVYSYYIKTVHLLNALFFASVCVTFVLGLSLPQFVLKWWLERGDAYSISHVARYLAIYGGLAGIAILSVVVAAWHLTAQMLPRASTRFHHALLETVLNAPLQFFSNSDVGTTINRFAQDLQLADMELPLALFNTTVELIMCIAQLIIIAIASKYIGIALPALLAVFYLVQKFYLRTARQLRLLDIEAKAPLFSRFLEVLSGLATIRAFGWEAEFEHRNRAVFDVSQKPSYLLFCVQRWLNLVLDLIVASIAVIVVSIGVRLKGQVDPGLLGVALVNIVQFSISIKSLLSNWTQLEISIGAVARIRAFAKDTVPADDHEHPLSDLVPSTWPIHGHIEFQNVTARYEGTSQPVIRGLNLVIQHGEKIALCGRSGSGKSSLVSALYRVLELSEGSITIDGINISTLPRDTLYTRLICVTQSPHLMTGTVRENIDPSGAVAEKRVEEVLKEVNLWETVQARGGIGVTLSDDLFSVGQKQLLCLARAMVRSGPILILDEVTASVDWETDQLMQTIIRRHFASQTVITIAHRISTILDADRVAVISAGEVVELGPPTDLLGREPASQFRGLYEASAGCS</sequence>
<evidence type="ECO:0000256" key="5">
    <source>
        <dbReference type="ARBA" id="ARBA00022692"/>
    </source>
</evidence>
<comment type="caution">
    <text evidence="15">The sequence shown here is derived from an EMBL/GenBank/DDBJ whole genome shotgun (WGS) entry which is preliminary data.</text>
</comment>
<dbReference type="InterPro" id="IPR044746">
    <property type="entry name" value="ABCC_6TM_D1"/>
</dbReference>
<dbReference type="FunFam" id="3.40.50.300:FF:000838">
    <property type="entry name" value="ABC multidrug transporter (Eurofung)"/>
    <property type="match status" value="1"/>
</dbReference>
<dbReference type="InterPro" id="IPR003593">
    <property type="entry name" value="AAA+_ATPase"/>
</dbReference>
<gene>
    <name evidence="15" type="ORF">FE257_005851</name>
</gene>
<keyword evidence="7" id="KW-0067">ATP-binding</keyword>
<evidence type="ECO:0000259" key="13">
    <source>
        <dbReference type="PROSITE" id="PS50893"/>
    </source>
</evidence>
<dbReference type="GO" id="GO:0005886">
    <property type="term" value="C:plasma membrane"/>
    <property type="evidence" value="ECO:0007669"/>
    <property type="project" value="UniProtKB-SubCell"/>
</dbReference>
<evidence type="ECO:0000313" key="15">
    <source>
        <dbReference type="EMBL" id="KAF9890446.1"/>
    </source>
</evidence>
<organism evidence="15 16">
    <name type="scientific">Aspergillus nanangensis</name>
    <dbReference type="NCBI Taxonomy" id="2582783"/>
    <lineage>
        <taxon>Eukaryota</taxon>
        <taxon>Fungi</taxon>
        <taxon>Dikarya</taxon>
        <taxon>Ascomycota</taxon>
        <taxon>Pezizomycotina</taxon>
        <taxon>Eurotiomycetes</taxon>
        <taxon>Eurotiomycetidae</taxon>
        <taxon>Eurotiales</taxon>
        <taxon>Aspergillaceae</taxon>
        <taxon>Aspergillus</taxon>
        <taxon>Aspergillus subgen. Circumdati</taxon>
    </lineage>
</organism>
<dbReference type="FunFam" id="1.20.1560.10:FF:000055">
    <property type="entry name" value="ABC multidrug transporter (Eurofung)"/>
    <property type="match status" value="1"/>
</dbReference>
<dbReference type="Pfam" id="PF00005">
    <property type="entry name" value="ABC_tran"/>
    <property type="match status" value="2"/>
</dbReference>
<feature type="transmembrane region" description="Helical" evidence="12">
    <location>
        <begin position="406"/>
        <end position="426"/>
    </location>
</feature>
<keyword evidence="3" id="KW-0813">Transport</keyword>
<feature type="domain" description="ABC transmembrane type-1" evidence="14">
    <location>
        <begin position="276"/>
        <end position="553"/>
    </location>
</feature>
<feature type="transmembrane region" description="Helical" evidence="12">
    <location>
        <begin position="1104"/>
        <end position="1123"/>
    </location>
</feature>
<proteinExistence type="inferred from homology"/>
<comment type="subcellular location">
    <subcellularLocation>
        <location evidence="1">Cell membrane</location>
        <topology evidence="1">Multi-pass membrane protein</topology>
    </subcellularLocation>
</comment>
<feature type="region of interest" description="Disordered" evidence="11">
    <location>
        <begin position="826"/>
        <end position="862"/>
    </location>
</feature>
<evidence type="ECO:0000256" key="12">
    <source>
        <dbReference type="SAM" id="Phobius"/>
    </source>
</evidence>
<dbReference type="CDD" id="cd18580">
    <property type="entry name" value="ABC_6TM_ABCC_D2"/>
    <property type="match status" value="1"/>
</dbReference>
<dbReference type="SMART" id="SM00382">
    <property type="entry name" value="AAA"/>
    <property type="match status" value="2"/>
</dbReference>
<dbReference type="CDD" id="cd18579">
    <property type="entry name" value="ABC_6TM_ABCC_D1"/>
    <property type="match status" value="1"/>
</dbReference>
<dbReference type="InterPro" id="IPR056227">
    <property type="entry name" value="TMD0_ABC"/>
</dbReference>
<evidence type="ECO:0000256" key="6">
    <source>
        <dbReference type="ARBA" id="ARBA00022741"/>
    </source>
</evidence>
<feature type="transmembrane region" description="Helical" evidence="12">
    <location>
        <begin position="70"/>
        <end position="89"/>
    </location>
</feature>
<keyword evidence="9 12" id="KW-0472">Membrane</keyword>
<evidence type="ECO:0000256" key="9">
    <source>
        <dbReference type="ARBA" id="ARBA00023136"/>
    </source>
</evidence>
<keyword evidence="6" id="KW-0547">Nucleotide-binding</keyword>
<dbReference type="PROSITE" id="PS50893">
    <property type="entry name" value="ABC_TRANSPORTER_2"/>
    <property type="match status" value="2"/>
</dbReference>
<dbReference type="InterPro" id="IPR027417">
    <property type="entry name" value="P-loop_NTPase"/>
</dbReference>
<dbReference type="EMBL" id="VCAU01000026">
    <property type="protein sequence ID" value="KAF9890446.1"/>
    <property type="molecule type" value="Genomic_DNA"/>
</dbReference>
<dbReference type="InterPro" id="IPR044726">
    <property type="entry name" value="ABCC_6TM_D2"/>
</dbReference>
<dbReference type="SUPFAM" id="SSF52540">
    <property type="entry name" value="P-loop containing nucleoside triphosphate hydrolases"/>
    <property type="match status" value="2"/>
</dbReference>
<dbReference type="Pfam" id="PF24357">
    <property type="entry name" value="TMD0_ABC"/>
    <property type="match status" value="1"/>
</dbReference>
<evidence type="ECO:0000256" key="11">
    <source>
        <dbReference type="SAM" id="MobiDB-lite"/>
    </source>
</evidence>
<feature type="transmembrane region" description="Helical" evidence="12">
    <location>
        <begin position="101"/>
        <end position="120"/>
    </location>
</feature>
<dbReference type="InterPro" id="IPR003439">
    <property type="entry name" value="ABC_transporter-like_ATP-bd"/>
</dbReference>
<feature type="transmembrane region" description="Helical" evidence="12">
    <location>
        <begin position="307"/>
        <end position="327"/>
    </location>
</feature>
<keyword evidence="10" id="KW-0325">Glycoprotein</keyword>
<comment type="similarity">
    <text evidence="2">Belongs to the ABC transporter superfamily. ABCC family. Conjugate transporter (TC 3.A.1.208) subfamily.</text>
</comment>
<dbReference type="GO" id="GO:0005524">
    <property type="term" value="F:ATP binding"/>
    <property type="evidence" value="ECO:0007669"/>
    <property type="project" value="UniProtKB-KW"/>
</dbReference>
<dbReference type="InterPro" id="IPR050173">
    <property type="entry name" value="ABC_transporter_C-like"/>
</dbReference>
<feature type="transmembrane region" description="Helical" evidence="12">
    <location>
        <begin position="487"/>
        <end position="513"/>
    </location>
</feature>
<feature type="transmembrane region" description="Helical" evidence="12">
    <location>
        <begin position="31"/>
        <end position="50"/>
    </location>
</feature>
<evidence type="ECO:0000259" key="14">
    <source>
        <dbReference type="PROSITE" id="PS50929"/>
    </source>
</evidence>
<feature type="transmembrane region" description="Helical" evidence="12">
    <location>
        <begin position="533"/>
        <end position="558"/>
    </location>
</feature>
<dbReference type="Pfam" id="PF00664">
    <property type="entry name" value="ABC_membrane"/>
    <property type="match status" value="2"/>
</dbReference>
<feature type="transmembrane region" description="Helical" evidence="12">
    <location>
        <begin position="267"/>
        <end position="287"/>
    </location>
</feature>
<accession>A0AAD4CPT8</accession>
<feature type="transmembrane region" description="Helical" evidence="12">
    <location>
        <begin position="996"/>
        <end position="1017"/>
    </location>
</feature>
<evidence type="ECO:0000256" key="1">
    <source>
        <dbReference type="ARBA" id="ARBA00004651"/>
    </source>
</evidence>
<keyword evidence="8 12" id="KW-1133">Transmembrane helix</keyword>
<feature type="transmembrane region" description="Helical" evidence="12">
    <location>
        <begin position="382"/>
        <end position="400"/>
    </location>
</feature>
<dbReference type="PANTHER" id="PTHR24223:SF399">
    <property type="entry name" value="ABC TRANSPORTER ATNG"/>
    <property type="match status" value="1"/>
</dbReference>
<feature type="domain" description="ABC transmembrane type-1" evidence="14">
    <location>
        <begin position="881"/>
        <end position="1161"/>
    </location>
</feature>
<reference evidence="15" key="2">
    <citation type="submission" date="2020-02" db="EMBL/GenBank/DDBJ databases">
        <authorList>
            <person name="Gilchrist C.L.M."/>
            <person name="Chooi Y.-H."/>
        </authorList>
    </citation>
    <scope>NUCLEOTIDE SEQUENCE</scope>
    <source>
        <strain evidence="15">MST-FP2251</strain>
    </source>
</reference>
<dbReference type="CDD" id="cd03244">
    <property type="entry name" value="ABCC_MRP_domain2"/>
    <property type="match status" value="1"/>
</dbReference>
<feature type="compositionally biased region" description="Basic and acidic residues" evidence="11">
    <location>
        <begin position="827"/>
        <end position="838"/>
    </location>
</feature>
<evidence type="ECO:0000256" key="7">
    <source>
        <dbReference type="ARBA" id="ARBA00022840"/>
    </source>
</evidence>
<dbReference type="GO" id="GO:0016887">
    <property type="term" value="F:ATP hydrolysis activity"/>
    <property type="evidence" value="ECO:0007669"/>
    <property type="project" value="InterPro"/>
</dbReference>
<feature type="domain" description="ABC transporter" evidence="13">
    <location>
        <begin position="1201"/>
        <end position="1432"/>
    </location>
</feature>
<evidence type="ECO:0000256" key="10">
    <source>
        <dbReference type="ARBA" id="ARBA00023180"/>
    </source>
</evidence>
<evidence type="ECO:0008006" key="17">
    <source>
        <dbReference type="Google" id="ProtNLM"/>
    </source>
</evidence>
<evidence type="ECO:0000256" key="3">
    <source>
        <dbReference type="ARBA" id="ARBA00022448"/>
    </source>
</evidence>
<dbReference type="Gene3D" id="1.20.1560.10">
    <property type="entry name" value="ABC transporter type 1, transmembrane domain"/>
    <property type="match status" value="2"/>
</dbReference>
<dbReference type="PROSITE" id="PS00211">
    <property type="entry name" value="ABC_TRANSPORTER_1"/>
    <property type="match status" value="2"/>
</dbReference>
<evidence type="ECO:0000256" key="2">
    <source>
        <dbReference type="ARBA" id="ARBA00009726"/>
    </source>
</evidence>
<feature type="transmembrane region" description="Helical" evidence="12">
    <location>
        <begin position="1023"/>
        <end position="1040"/>
    </location>
</feature>
<keyword evidence="16" id="KW-1185">Reference proteome</keyword>
<dbReference type="Gene3D" id="3.40.50.300">
    <property type="entry name" value="P-loop containing nucleotide triphosphate hydrolases"/>
    <property type="match status" value="2"/>
</dbReference>
<evidence type="ECO:0000256" key="8">
    <source>
        <dbReference type="ARBA" id="ARBA00022989"/>
    </source>
</evidence>
<evidence type="ECO:0000256" key="4">
    <source>
        <dbReference type="ARBA" id="ARBA00022475"/>
    </source>
</evidence>
<feature type="transmembrane region" description="Helical" evidence="12">
    <location>
        <begin position="921"/>
        <end position="943"/>
    </location>
</feature>